<feature type="transmembrane region" description="Helical" evidence="1">
    <location>
        <begin position="201"/>
        <end position="225"/>
    </location>
</feature>
<name>A0ABP0TQD2_9BRYO</name>
<sequence length="275" mass="31123">MSSNTTLNGQQEVDSEIVSTDDSGVVVNSDHIQMQQPSPAELNALPEIENDPFLRLQLKNWEEQAASIAKKIERKETRTFVVKNELYQLTGFYIVFQGVVLSAVAQASATALTCRQWWSPFTLSLIASIVTIVGVYQKLDAFRDVQDNLKEEKYSFQVLNRNIQLLKQKGKKFDFANDYKPGVRRPSSRQPFTFKSTLEKLCSVVFSSNFVLLLSMLAFSVVILISCNKILCKVRLMGFPIPSCMSTLSPNADTKLPFDLLHFALFRICSRDYIL</sequence>
<dbReference type="PANTHER" id="PTHR33287">
    <property type="entry name" value="OS03G0453550 PROTEIN"/>
    <property type="match status" value="1"/>
</dbReference>
<dbReference type="PANTHER" id="PTHR33287:SF11">
    <property type="entry name" value="OS03G0778400 PROTEIN"/>
    <property type="match status" value="1"/>
</dbReference>
<evidence type="ECO:0008006" key="4">
    <source>
        <dbReference type="Google" id="ProtNLM"/>
    </source>
</evidence>
<evidence type="ECO:0000256" key="1">
    <source>
        <dbReference type="SAM" id="Phobius"/>
    </source>
</evidence>
<evidence type="ECO:0000313" key="3">
    <source>
        <dbReference type="Proteomes" id="UP001497512"/>
    </source>
</evidence>
<keyword evidence="1" id="KW-1133">Transmembrane helix</keyword>
<keyword evidence="3" id="KW-1185">Reference proteome</keyword>
<evidence type="ECO:0000313" key="2">
    <source>
        <dbReference type="EMBL" id="CAK9201900.1"/>
    </source>
</evidence>
<reference evidence="2" key="1">
    <citation type="submission" date="2024-02" db="EMBL/GenBank/DDBJ databases">
        <authorList>
            <consortium name="ELIXIR-Norway"/>
            <consortium name="Elixir Norway"/>
        </authorList>
    </citation>
    <scope>NUCLEOTIDE SEQUENCE</scope>
</reference>
<dbReference type="EMBL" id="OZ019905">
    <property type="protein sequence ID" value="CAK9201900.1"/>
    <property type="molecule type" value="Genomic_DNA"/>
</dbReference>
<dbReference type="Proteomes" id="UP001497512">
    <property type="component" value="Chromosome 13"/>
</dbReference>
<proteinExistence type="predicted"/>
<keyword evidence="1" id="KW-0812">Transmembrane</keyword>
<accession>A0ABP0TQD2</accession>
<feature type="transmembrane region" description="Helical" evidence="1">
    <location>
        <begin position="117"/>
        <end position="136"/>
    </location>
</feature>
<keyword evidence="1" id="KW-0472">Membrane</keyword>
<feature type="transmembrane region" description="Helical" evidence="1">
    <location>
        <begin position="86"/>
        <end position="105"/>
    </location>
</feature>
<organism evidence="2 3">
    <name type="scientific">Sphagnum troendelagicum</name>
    <dbReference type="NCBI Taxonomy" id="128251"/>
    <lineage>
        <taxon>Eukaryota</taxon>
        <taxon>Viridiplantae</taxon>
        <taxon>Streptophyta</taxon>
        <taxon>Embryophyta</taxon>
        <taxon>Bryophyta</taxon>
        <taxon>Sphagnophytina</taxon>
        <taxon>Sphagnopsida</taxon>
        <taxon>Sphagnales</taxon>
        <taxon>Sphagnaceae</taxon>
        <taxon>Sphagnum</taxon>
    </lineage>
</organism>
<gene>
    <name evidence="2" type="ORF">CSSPTR1EN2_LOCUS6138</name>
</gene>
<protein>
    <recommendedName>
        <fullName evidence="4">SMODS and SLOG-associating 2TM effector domain-containing protein</fullName>
    </recommendedName>
</protein>